<dbReference type="PROSITE" id="PS51257">
    <property type="entry name" value="PROKAR_LIPOPROTEIN"/>
    <property type="match status" value="1"/>
</dbReference>
<name>A0A9X3F6C2_9BACT</name>
<dbReference type="EMBL" id="JAPOHD010000027">
    <property type="protein sequence ID" value="MCY1721401.1"/>
    <property type="molecule type" value="Genomic_DNA"/>
</dbReference>
<feature type="signal peptide" evidence="1">
    <location>
        <begin position="1"/>
        <end position="21"/>
    </location>
</feature>
<proteinExistence type="predicted"/>
<comment type="caution">
    <text evidence="2">The sequence shown here is derived from an EMBL/GenBank/DDBJ whole genome shotgun (WGS) entry which is preliminary data.</text>
</comment>
<dbReference type="AlphaFoldDB" id="A0A9X3F6C2"/>
<evidence type="ECO:0000256" key="1">
    <source>
        <dbReference type="SAM" id="SignalP"/>
    </source>
</evidence>
<gene>
    <name evidence="2" type="ORF">OU798_13680</name>
</gene>
<evidence type="ECO:0000313" key="2">
    <source>
        <dbReference type="EMBL" id="MCY1721401.1"/>
    </source>
</evidence>
<feature type="chain" id="PRO_5040911963" description="DUF5018 domain-containing protein" evidence="1">
    <location>
        <begin position="22"/>
        <end position="391"/>
    </location>
</feature>
<reference evidence="2" key="1">
    <citation type="submission" date="2022-11" db="EMBL/GenBank/DDBJ databases">
        <title>Marilongibacter aestuarii gen. nov., sp. nov., isolated from tidal flat sediment.</title>
        <authorList>
            <person name="Jiayan W."/>
        </authorList>
    </citation>
    <scope>NUCLEOTIDE SEQUENCE</scope>
    <source>
        <strain evidence="2">Z1-6</strain>
    </source>
</reference>
<sequence>MKKLIIIISVLFAIVSCNEQAYYEIPLDENGNVLLTGVSSTDGAGISTLDDEFTVTATFATAKSGDVMMVELLQLQFPPNGGTAKQLLPMAGTQKEVTVGSDLTASVTYTRDQANLNGPGDNVRVIYNGKTDFANASVVMVAAANSSKPKVGDIEIDVARTSETAYFNVTVEPKSGDYTGGLIAQRRNGSSGAWEDVPGSPFTGTQPFMVPISGNDFAIGKDTMDYRFSSSLGNYTDVIESKIIVRDPYFFLKKQAEVVLGGSLAGRNLINNSAVAEDDPSAMVAVLGSLMLKGGSAWLAAGNTIEFVEGTKLLYDKNNSTDIIAAFTAGTPSTEADPIAGAGYYIYKAVTGTNVEDIFYGMIKMTNVTPNSSVSFEYRIGDQYAHLSVIE</sequence>
<keyword evidence="1" id="KW-0732">Signal</keyword>
<keyword evidence="3" id="KW-1185">Reference proteome</keyword>
<dbReference type="Proteomes" id="UP001145087">
    <property type="component" value="Unassembled WGS sequence"/>
</dbReference>
<dbReference type="RefSeq" id="WP_343333731.1">
    <property type="nucleotide sequence ID" value="NZ_JAPOHD010000027.1"/>
</dbReference>
<evidence type="ECO:0000313" key="3">
    <source>
        <dbReference type="Proteomes" id="UP001145087"/>
    </source>
</evidence>
<evidence type="ECO:0008006" key="4">
    <source>
        <dbReference type="Google" id="ProtNLM"/>
    </source>
</evidence>
<accession>A0A9X3F6C2</accession>
<protein>
    <recommendedName>
        <fullName evidence="4">DUF5018 domain-containing protein</fullName>
    </recommendedName>
</protein>
<organism evidence="2 3">
    <name type="scientific">Draconibacterium aestuarii</name>
    <dbReference type="NCBI Taxonomy" id="2998507"/>
    <lineage>
        <taxon>Bacteria</taxon>
        <taxon>Pseudomonadati</taxon>
        <taxon>Bacteroidota</taxon>
        <taxon>Bacteroidia</taxon>
        <taxon>Marinilabiliales</taxon>
        <taxon>Prolixibacteraceae</taxon>
        <taxon>Draconibacterium</taxon>
    </lineage>
</organism>